<keyword evidence="7" id="KW-0807">Transducer</keyword>
<keyword evidence="5" id="KW-0675">Receptor</keyword>
<evidence type="ECO:0000313" key="9">
    <source>
        <dbReference type="Proteomes" id="UP000438429"/>
    </source>
</evidence>
<protein>
    <submittedName>
        <fullName evidence="8">Uncharacterized protein</fullName>
    </submittedName>
</protein>
<sequence>MWAVYLCYAVRTVPSAFHEPRYMAIAVHNELVLSAIFHVIRRSLIRSPSPINNGLTEAHGVSEPPH</sequence>
<dbReference type="GO" id="GO:0005886">
    <property type="term" value="C:plasma membrane"/>
    <property type="evidence" value="ECO:0007669"/>
    <property type="project" value="UniProtKB-SubCell"/>
</dbReference>
<reference evidence="8 9" key="1">
    <citation type="submission" date="2019-06" db="EMBL/GenBank/DDBJ databases">
        <title>Draft genomes of female and male turbot (Scophthalmus maximus).</title>
        <authorList>
            <person name="Xu H."/>
            <person name="Xu X.-W."/>
            <person name="Shao C."/>
            <person name="Chen S."/>
        </authorList>
    </citation>
    <scope>NUCLEOTIDE SEQUENCE [LARGE SCALE GENOMIC DNA]</scope>
    <source>
        <strain evidence="8">Ysfricsl-2016a</strain>
        <tissue evidence="8">Blood</tissue>
    </source>
</reference>
<dbReference type="Proteomes" id="UP000438429">
    <property type="component" value="Unassembled WGS sequence"/>
</dbReference>
<dbReference type="GO" id="GO:0004930">
    <property type="term" value="F:G protein-coupled receptor activity"/>
    <property type="evidence" value="ECO:0007669"/>
    <property type="project" value="UniProtKB-KW"/>
</dbReference>
<evidence type="ECO:0000256" key="7">
    <source>
        <dbReference type="ARBA" id="ARBA00023224"/>
    </source>
</evidence>
<comment type="similarity">
    <text evidence="2">Belongs to the G-protein coupled receptor 3 family.</text>
</comment>
<evidence type="ECO:0000256" key="5">
    <source>
        <dbReference type="ARBA" id="ARBA00023170"/>
    </source>
</evidence>
<dbReference type="InterPro" id="IPR043458">
    <property type="entry name" value="GPR158/179"/>
</dbReference>
<dbReference type="AlphaFoldDB" id="A0A6A4RRV7"/>
<gene>
    <name evidence="8" type="ORF">F2P81_025985</name>
</gene>
<keyword evidence="3" id="KW-0472">Membrane</keyword>
<evidence type="ECO:0000256" key="2">
    <source>
        <dbReference type="ARBA" id="ARBA00007242"/>
    </source>
</evidence>
<keyword evidence="6" id="KW-0325">Glycoprotein</keyword>
<name>A0A6A4RRV7_SCOMX</name>
<dbReference type="EMBL" id="VEVO01002192">
    <property type="protein sequence ID" value="KAF0021762.1"/>
    <property type="molecule type" value="Genomic_DNA"/>
</dbReference>
<evidence type="ECO:0000256" key="6">
    <source>
        <dbReference type="ARBA" id="ARBA00023180"/>
    </source>
</evidence>
<keyword evidence="3" id="KW-1003">Cell membrane</keyword>
<proteinExistence type="inferred from homology"/>
<organism evidence="8 9">
    <name type="scientific">Scophthalmus maximus</name>
    <name type="common">Turbot</name>
    <name type="synonym">Psetta maxima</name>
    <dbReference type="NCBI Taxonomy" id="52904"/>
    <lineage>
        <taxon>Eukaryota</taxon>
        <taxon>Metazoa</taxon>
        <taxon>Chordata</taxon>
        <taxon>Craniata</taxon>
        <taxon>Vertebrata</taxon>
        <taxon>Euteleostomi</taxon>
        <taxon>Actinopterygii</taxon>
        <taxon>Neopterygii</taxon>
        <taxon>Teleostei</taxon>
        <taxon>Neoteleostei</taxon>
        <taxon>Acanthomorphata</taxon>
        <taxon>Carangaria</taxon>
        <taxon>Pleuronectiformes</taxon>
        <taxon>Pleuronectoidei</taxon>
        <taxon>Scophthalmidae</taxon>
        <taxon>Scophthalmus</taxon>
    </lineage>
</organism>
<comment type="caution">
    <text evidence="8">The sequence shown here is derived from an EMBL/GenBank/DDBJ whole genome shotgun (WGS) entry which is preliminary data.</text>
</comment>
<evidence type="ECO:0000256" key="1">
    <source>
        <dbReference type="ARBA" id="ARBA00004651"/>
    </source>
</evidence>
<comment type="subcellular location">
    <subcellularLocation>
        <location evidence="1">Cell membrane</location>
        <topology evidence="1">Multi-pass membrane protein</topology>
    </subcellularLocation>
</comment>
<keyword evidence="4" id="KW-0297">G-protein coupled receptor</keyword>
<accession>A0A6A4RRV7</accession>
<evidence type="ECO:0000256" key="4">
    <source>
        <dbReference type="ARBA" id="ARBA00023040"/>
    </source>
</evidence>
<dbReference type="PANTHER" id="PTHR32546">
    <property type="entry name" value="G-PROTEIN COUPLED RECEPTOR 158-RELATED"/>
    <property type="match status" value="1"/>
</dbReference>
<dbReference type="PANTHER" id="PTHR32546:SF11">
    <property type="entry name" value="G-PROTEIN COUPLED RECEPTOR 158-RELATED"/>
    <property type="match status" value="1"/>
</dbReference>
<evidence type="ECO:0000256" key="3">
    <source>
        <dbReference type="ARBA" id="ARBA00022475"/>
    </source>
</evidence>
<evidence type="ECO:0000313" key="8">
    <source>
        <dbReference type="EMBL" id="KAF0021762.1"/>
    </source>
</evidence>